<evidence type="ECO:0000256" key="2">
    <source>
        <dbReference type="SAM" id="SignalP"/>
    </source>
</evidence>
<feature type="chain" id="PRO_5030062749" evidence="2">
    <location>
        <begin position="23"/>
        <end position="526"/>
    </location>
</feature>
<keyword evidence="1 2" id="KW-0732">Signal</keyword>
<dbReference type="InterPro" id="IPR014756">
    <property type="entry name" value="Ig_E-set"/>
</dbReference>
<dbReference type="Pfam" id="PF03785">
    <property type="entry name" value="Peptidase_C25_C"/>
    <property type="match status" value="1"/>
</dbReference>
<feature type="domain" description="Gingipain" evidence="3">
    <location>
        <begin position="24"/>
        <end position="355"/>
    </location>
</feature>
<dbReference type="SUPFAM" id="SSF81296">
    <property type="entry name" value="E set domains"/>
    <property type="match status" value="1"/>
</dbReference>
<dbReference type="NCBIfam" id="TIGR04183">
    <property type="entry name" value="Por_Secre_tail"/>
    <property type="match status" value="1"/>
</dbReference>
<dbReference type="InterPro" id="IPR029031">
    <property type="entry name" value="Gingipain_N_sf"/>
</dbReference>
<dbReference type="Pfam" id="PF01364">
    <property type="entry name" value="Peptidase_C25"/>
    <property type="match status" value="1"/>
</dbReference>
<dbReference type="Pfam" id="PF18962">
    <property type="entry name" value="Por_Secre_tail"/>
    <property type="match status" value="1"/>
</dbReference>
<dbReference type="Gene3D" id="3.40.50.10390">
    <property type="entry name" value="Gingipain r, domain 1"/>
    <property type="match status" value="1"/>
</dbReference>
<dbReference type="Gene3D" id="3.40.50.1460">
    <property type="match status" value="1"/>
</dbReference>
<feature type="domain" description="Secretion system C-terminal sorting" evidence="5">
    <location>
        <begin position="456"/>
        <end position="524"/>
    </location>
</feature>
<dbReference type="GO" id="GO:0008234">
    <property type="term" value="F:cysteine-type peptidase activity"/>
    <property type="evidence" value="ECO:0007669"/>
    <property type="project" value="InterPro"/>
</dbReference>
<dbReference type="RefSeq" id="WP_022390279.1">
    <property type="nucleotide sequence ID" value="NZ_CAUAJF010000012.1"/>
</dbReference>
<dbReference type="Gene3D" id="2.60.40.10">
    <property type="entry name" value="Immunoglobulins"/>
    <property type="match status" value="1"/>
</dbReference>
<dbReference type="InterPro" id="IPR013783">
    <property type="entry name" value="Ig-like_fold"/>
</dbReference>
<protein>
    <submittedName>
        <fullName evidence="6">T9SS C-terminal target domain-containing protein</fullName>
    </submittedName>
</protein>
<organism evidence="6 7">
    <name type="scientific">Coprobacter fastidiosus</name>
    <dbReference type="NCBI Taxonomy" id="1099853"/>
    <lineage>
        <taxon>Bacteria</taxon>
        <taxon>Pseudomonadati</taxon>
        <taxon>Bacteroidota</taxon>
        <taxon>Bacteroidia</taxon>
        <taxon>Bacteroidales</taxon>
        <taxon>Barnesiellaceae</taxon>
        <taxon>Coprobacter</taxon>
    </lineage>
</organism>
<dbReference type="AlphaFoldDB" id="A0A316R6J0"/>
<sequence>MRRVRFLVCCIFLWGMSCLLHAQMLVVCAPEYIEEMKPFVTWKIQKGIPTQMVSMSEIGETYEDLRDYVKDYYQTHHNRYLLLVGDANQVPINYLPGYDVTPFTPYTDAEYGYVSGTYPPEVLVGRLSAETADDVKVQVEKIIFYEKNVDENASWLSQCVGIANPSGTDKGDNDETDIQHIRQVNSVLEQYGYTTHETSTKKELTDLLNIGCGIVNYAGHGFMSGWATSDFSISDVATLSNEGKFPVIISTGCDNGKFATGTCFAESFLRARNSVGDPIGAVGMLGFSAQVTWNPPMLGQDEMVRILTSLDIPDSRKTFGEVANEAYRKVIEKYRGSGEDAAKEWILFGDPSMMLRTRTPGKMVVSHIEAADNGITSLSVGCDKDGAVVALSEGNNLLAVQTVENGKAMLDFPAVTGDKILTVMVTAFDKVTYTGQIIIGDGSGLEVADSDASVMIYPNPSRGEIRIDGLSASSAFISIYSLDGSLIRKAEVDLGTSIPLNVEPGTYFLHLQSEGRYIVRRILVTE</sequence>
<dbReference type="InterPro" id="IPR029030">
    <property type="entry name" value="Caspase-like_dom_sf"/>
</dbReference>
<accession>A0A316R6J0</accession>
<dbReference type="PROSITE" id="PS51257">
    <property type="entry name" value="PROKAR_LIPOPROTEIN"/>
    <property type="match status" value="1"/>
</dbReference>
<comment type="caution">
    <text evidence="6">The sequence shown here is derived from an EMBL/GenBank/DDBJ whole genome shotgun (WGS) entry which is preliminary data.</text>
</comment>
<gene>
    <name evidence="6" type="ORF">DDY73_00085</name>
</gene>
<reference evidence="6 7" key="1">
    <citation type="journal article" date="2018" name="Nat. Biotechnol.">
        <title>A standardized bacterial taxonomy based on genome phylogeny substantially revises the tree of life.</title>
        <authorList>
            <person name="Parks D.H."/>
            <person name="Chuvochina M."/>
            <person name="Waite D.W."/>
            <person name="Rinke C."/>
            <person name="Skarshewski A."/>
            <person name="Chaumeil P.A."/>
            <person name="Hugenholtz P."/>
        </authorList>
    </citation>
    <scope>NUCLEOTIDE SEQUENCE [LARGE SCALE GENOMIC DNA]</scope>
    <source>
        <strain evidence="6">UBA11482</strain>
    </source>
</reference>
<feature type="signal peptide" evidence="2">
    <location>
        <begin position="1"/>
        <end position="22"/>
    </location>
</feature>
<evidence type="ECO:0000259" key="4">
    <source>
        <dbReference type="Pfam" id="PF03785"/>
    </source>
</evidence>
<dbReference type="InterPro" id="IPR001769">
    <property type="entry name" value="Gingipain"/>
</dbReference>
<evidence type="ECO:0000259" key="3">
    <source>
        <dbReference type="Pfam" id="PF01364"/>
    </source>
</evidence>
<proteinExistence type="predicted"/>
<dbReference type="EMBL" id="DNWC01000003">
    <property type="protein sequence ID" value="HBJ07379.1"/>
    <property type="molecule type" value="Genomic_DNA"/>
</dbReference>
<feature type="domain" description="Peptidase C25 Ig-like" evidence="4">
    <location>
        <begin position="360"/>
        <end position="437"/>
    </location>
</feature>
<dbReference type="InterPro" id="IPR026444">
    <property type="entry name" value="Secre_tail"/>
</dbReference>
<name>A0A316R6J0_9BACT</name>
<dbReference type="SUPFAM" id="SSF52129">
    <property type="entry name" value="Caspase-like"/>
    <property type="match status" value="1"/>
</dbReference>
<dbReference type="Proteomes" id="UP000262954">
    <property type="component" value="Unassembled WGS sequence"/>
</dbReference>
<evidence type="ECO:0000259" key="5">
    <source>
        <dbReference type="Pfam" id="PF18962"/>
    </source>
</evidence>
<dbReference type="GO" id="GO:0006508">
    <property type="term" value="P:proteolysis"/>
    <property type="evidence" value="ECO:0007669"/>
    <property type="project" value="InterPro"/>
</dbReference>
<evidence type="ECO:0000256" key="1">
    <source>
        <dbReference type="ARBA" id="ARBA00022729"/>
    </source>
</evidence>
<evidence type="ECO:0000313" key="6">
    <source>
        <dbReference type="EMBL" id="HBJ07379.1"/>
    </source>
</evidence>
<dbReference type="InterPro" id="IPR005536">
    <property type="entry name" value="Peptidase_C25_Ig-like_domain"/>
</dbReference>
<evidence type="ECO:0000313" key="7">
    <source>
        <dbReference type="Proteomes" id="UP000262954"/>
    </source>
</evidence>